<feature type="binding site" evidence="13">
    <location>
        <begin position="202"/>
        <end position="204"/>
    </location>
    <ligand>
        <name>pyridoxal 5'-phosphate</name>
        <dbReference type="ChEBI" id="CHEBI:597326"/>
    </ligand>
</feature>
<keyword evidence="15" id="KW-0175">Coiled coil</keyword>
<dbReference type="PIRSF" id="PIRSF005572">
    <property type="entry name" value="NifS"/>
    <property type="match status" value="1"/>
</dbReference>
<evidence type="ECO:0000256" key="3">
    <source>
        <dbReference type="ARBA" id="ARBA00006490"/>
    </source>
</evidence>
<keyword evidence="18" id="KW-1185">Reference proteome</keyword>
<dbReference type="PROSITE" id="PS00595">
    <property type="entry name" value="AA_TRANSFER_CLASS_5"/>
    <property type="match status" value="1"/>
</dbReference>
<dbReference type="InterPro" id="IPR015421">
    <property type="entry name" value="PyrdxlP-dep_Trfase_major"/>
</dbReference>
<dbReference type="PANTHER" id="PTHR11601:SF34">
    <property type="entry name" value="CYSTEINE DESULFURASE"/>
    <property type="match status" value="1"/>
</dbReference>
<dbReference type="UniPathway" id="UPA00266"/>
<dbReference type="InterPro" id="IPR015424">
    <property type="entry name" value="PyrdxlP-dep_Trfase"/>
</dbReference>
<sequence length="404" mass="44242">MLKLPIYLDNNATTPLDPRVLEAMMPYLTEVFGNAASRNHPFGWAAEEAVDYAREQIAALISCDPKEIIFTSGATESDNLGIKGVFEMYAQKGNHVITATTEHKAILDTCKHLEKLGGRVTYLPVDDQGLISLADLEAAMTPETVLVTIMYGNNETGTIQPIREIAAIAHKHGALFMTDGTQAVGKIPVDVIADGIDIMAFTAHKMYGPKGVGALYVRRKNPRVKVTAQMDGGGHERGMRSGTLNVPGIVGLGKACELARLEMAADTERLSAMRDRLERELLTLEESYVNGSRERRLPHVTNISFKYVEGEGLMMGVKDLAVSSGSACTSASLEPSYVLKALGLSDDLAHSSLRFGLSRFTTDEQIDYAINHVKEAVTKLREMSPLWEMFKEGIDLSKIEWAEH</sequence>
<comment type="caution">
    <text evidence="17">The sequence shown here is derived from an EMBL/GenBank/DDBJ whole genome shotgun (WGS) entry which is preliminary data.</text>
</comment>
<dbReference type="GO" id="GO:0030170">
    <property type="term" value="F:pyridoxal phosphate binding"/>
    <property type="evidence" value="ECO:0007669"/>
    <property type="project" value="UniProtKB-UniRule"/>
</dbReference>
<comment type="catalytic activity">
    <reaction evidence="11 13">
        <text>(sulfur carrier)-H + L-cysteine = (sulfur carrier)-SH + L-alanine</text>
        <dbReference type="Rhea" id="RHEA:43892"/>
        <dbReference type="Rhea" id="RHEA-COMP:14737"/>
        <dbReference type="Rhea" id="RHEA-COMP:14739"/>
        <dbReference type="ChEBI" id="CHEBI:29917"/>
        <dbReference type="ChEBI" id="CHEBI:35235"/>
        <dbReference type="ChEBI" id="CHEBI:57972"/>
        <dbReference type="ChEBI" id="CHEBI:64428"/>
        <dbReference type="EC" id="2.8.1.7"/>
    </reaction>
</comment>
<dbReference type="OrthoDB" id="9804366at2"/>
<dbReference type="HAMAP" id="MF_00331">
    <property type="entry name" value="Cys_desulf_IscS"/>
    <property type="match status" value="1"/>
</dbReference>
<evidence type="ECO:0000256" key="7">
    <source>
        <dbReference type="ARBA" id="ARBA00022723"/>
    </source>
</evidence>
<feature type="coiled-coil region" evidence="15">
    <location>
        <begin position="267"/>
        <end position="294"/>
    </location>
</feature>
<organism evidence="17 18">
    <name type="scientific">Hymenobacter elongatus</name>
    <dbReference type="NCBI Taxonomy" id="877208"/>
    <lineage>
        <taxon>Bacteria</taxon>
        <taxon>Pseudomonadati</taxon>
        <taxon>Bacteroidota</taxon>
        <taxon>Cytophagia</taxon>
        <taxon>Cytophagales</taxon>
        <taxon>Hymenobacteraceae</taxon>
        <taxon>Hymenobacter</taxon>
    </lineage>
</organism>
<reference evidence="17 18" key="1">
    <citation type="submission" date="2019-04" db="EMBL/GenBank/DDBJ databases">
        <authorList>
            <person name="Feng G."/>
            <person name="Zhang J."/>
            <person name="Zhu H."/>
        </authorList>
    </citation>
    <scope>NUCLEOTIDE SEQUENCE [LARGE SCALE GENOMIC DNA]</scope>
    <source>
        <strain evidence="17 18">JCM 17223</strain>
    </source>
</reference>
<feature type="binding site" evidence="13">
    <location>
        <begin position="74"/>
        <end position="75"/>
    </location>
    <ligand>
        <name>pyridoxal 5'-phosphate</name>
        <dbReference type="ChEBI" id="CHEBI:597326"/>
    </ligand>
</feature>
<comment type="subcellular location">
    <subcellularLocation>
        <location evidence="13">Cytoplasm</location>
    </subcellularLocation>
</comment>
<dbReference type="EMBL" id="SRLD01000006">
    <property type="protein sequence ID" value="TGE18641.1"/>
    <property type="molecule type" value="Genomic_DNA"/>
</dbReference>
<dbReference type="NCBIfam" id="NF010611">
    <property type="entry name" value="PRK14012.1"/>
    <property type="match status" value="1"/>
</dbReference>
<dbReference type="InterPro" id="IPR020578">
    <property type="entry name" value="Aminotrans_V_PyrdxlP_BS"/>
</dbReference>
<keyword evidence="8 13" id="KW-0663">Pyridoxal phosphate</keyword>
<comment type="subunit">
    <text evidence="13">Homodimer. Forms a heterotetramer with IscU, interacts with other sulfur acceptors.</text>
</comment>
<evidence type="ECO:0000313" key="18">
    <source>
        <dbReference type="Proteomes" id="UP000297739"/>
    </source>
</evidence>
<evidence type="ECO:0000256" key="9">
    <source>
        <dbReference type="ARBA" id="ARBA00023004"/>
    </source>
</evidence>
<comment type="pathway">
    <text evidence="2 13">Cofactor biosynthesis; iron-sulfur cluster biosynthesis.</text>
</comment>
<dbReference type="EC" id="2.8.1.7" evidence="4 13"/>
<keyword evidence="5 13" id="KW-0808">Transferase</keyword>
<evidence type="ECO:0000256" key="14">
    <source>
        <dbReference type="RuleBase" id="RU004504"/>
    </source>
</evidence>
<evidence type="ECO:0000313" key="17">
    <source>
        <dbReference type="EMBL" id="TGE18641.1"/>
    </source>
</evidence>
<dbReference type="FunFam" id="3.40.640.10:FF:000003">
    <property type="entry name" value="Cysteine desulfurase IscS"/>
    <property type="match status" value="1"/>
</dbReference>
<feature type="active site" description="Cysteine persulfide intermediate" evidence="13">
    <location>
        <position position="328"/>
    </location>
</feature>
<comment type="cofactor">
    <cofactor evidence="1 13 14">
        <name>pyridoxal 5'-phosphate</name>
        <dbReference type="ChEBI" id="CHEBI:597326"/>
    </cofactor>
</comment>
<evidence type="ECO:0000256" key="12">
    <source>
        <dbReference type="ARBA" id="ARBA00072125"/>
    </source>
</evidence>
<keyword evidence="6 13" id="KW-0001">2Fe-2S</keyword>
<comment type="similarity">
    <text evidence="3 13">Belongs to the class-V pyridoxal-phosphate-dependent aminotransferase family. NifS/IscS subfamily.</text>
</comment>
<keyword evidence="10 13" id="KW-0411">Iron-sulfur</keyword>
<dbReference type="RefSeq" id="WP_135496600.1">
    <property type="nucleotide sequence ID" value="NZ_SRLD01000006.1"/>
</dbReference>
<dbReference type="GO" id="GO:0044571">
    <property type="term" value="P:[2Fe-2S] cluster assembly"/>
    <property type="evidence" value="ECO:0007669"/>
    <property type="project" value="UniProtKB-UniRule"/>
</dbReference>
<dbReference type="GO" id="GO:1990221">
    <property type="term" value="C:L-cysteine desulfurase complex"/>
    <property type="evidence" value="ECO:0007669"/>
    <property type="project" value="UniProtKB-ARBA"/>
</dbReference>
<evidence type="ECO:0000256" key="6">
    <source>
        <dbReference type="ARBA" id="ARBA00022714"/>
    </source>
</evidence>
<dbReference type="InterPro" id="IPR016454">
    <property type="entry name" value="Cysteine_dSase"/>
</dbReference>
<feature type="binding site" evidence="13">
    <location>
        <position position="243"/>
    </location>
    <ligand>
        <name>pyridoxal 5'-phosphate</name>
        <dbReference type="ChEBI" id="CHEBI:597326"/>
    </ligand>
</feature>
<comment type="function">
    <text evidence="13">Master enzyme that delivers sulfur to a number of partners involved in Fe-S cluster assembly, tRNA modification or cofactor biosynthesis. Catalyzes the removal of elemental sulfur atoms from cysteine to produce alanine. Functions as a sulfur delivery protein for Fe-S cluster synthesis onto IscU, an Fe-S scaffold assembly protein, as well as other S acceptor proteins.</text>
</comment>
<dbReference type="PANTHER" id="PTHR11601">
    <property type="entry name" value="CYSTEINE DESULFURYLASE FAMILY MEMBER"/>
    <property type="match status" value="1"/>
</dbReference>
<evidence type="ECO:0000256" key="10">
    <source>
        <dbReference type="ARBA" id="ARBA00023014"/>
    </source>
</evidence>
<dbReference type="AlphaFoldDB" id="A0A4Z0PQF7"/>
<feature type="binding site" description="via persulfide group" evidence="13">
    <location>
        <position position="328"/>
    </location>
    <ligand>
        <name>[2Fe-2S] cluster</name>
        <dbReference type="ChEBI" id="CHEBI:190135"/>
        <note>ligand shared with IscU</note>
    </ligand>
</feature>
<dbReference type="GO" id="GO:0051537">
    <property type="term" value="F:2 iron, 2 sulfur cluster binding"/>
    <property type="evidence" value="ECO:0007669"/>
    <property type="project" value="UniProtKB-UniRule"/>
</dbReference>
<dbReference type="Proteomes" id="UP000297739">
    <property type="component" value="Unassembled WGS sequence"/>
</dbReference>
<dbReference type="Pfam" id="PF00266">
    <property type="entry name" value="Aminotran_5"/>
    <property type="match status" value="1"/>
</dbReference>
<evidence type="ECO:0000256" key="5">
    <source>
        <dbReference type="ARBA" id="ARBA00022679"/>
    </source>
</evidence>
<keyword evidence="13" id="KW-0963">Cytoplasm</keyword>
<dbReference type="SUPFAM" id="SSF53383">
    <property type="entry name" value="PLP-dependent transferases"/>
    <property type="match status" value="1"/>
</dbReference>
<gene>
    <name evidence="13" type="primary">iscS</name>
    <name evidence="17" type="ORF">E5J99_04870</name>
</gene>
<keyword evidence="9 13" id="KW-0408">Iron</keyword>
<evidence type="ECO:0000256" key="2">
    <source>
        <dbReference type="ARBA" id="ARBA00005151"/>
    </source>
</evidence>
<dbReference type="InterPro" id="IPR015422">
    <property type="entry name" value="PyrdxlP-dep_Trfase_small"/>
</dbReference>
<dbReference type="Gene3D" id="3.40.640.10">
    <property type="entry name" value="Type I PLP-dependent aspartate aminotransferase-like (Major domain)"/>
    <property type="match status" value="1"/>
</dbReference>
<evidence type="ECO:0000259" key="16">
    <source>
        <dbReference type="Pfam" id="PF00266"/>
    </source>
</evidence>
<dbReference type="InterPro" id="IPR000192">
    <property type="entry name" value="Aminotrans_V_dom"/>
</dbReference>
<feature type="binding site" evidence="13">
    <location>
        <position position="182"/>
    </location>
    <ligand>
        <name>pyridoxal 5'-phosphate</name>
        <dbReference type="ChEBI" id="CHEBI:597326"/>
    </ligand>
</feature>
<dbReference type="GO" id="GO:0031071">
    <property type="term" value="F:cysteine desulfurase activity"/>
    <property type="evidence" value="ECO:0007669"/>
    <property type="project" value="UniProtKB-UniRule"/>
</dbReference>
<feature type="binding site" evidence="13">
    <location>
        <position position="154"/>
    </location>
    <ligand>
        <name>pyridoxal 5'-phosphate</name>
        <dbReference type="ChEBI" id="CHEBI:597326"/>
    </ligand>
</feature>
<evidence type="ECO:0000256" key="1">
    <source>
        <dbReference type="ARBA" id="ARBA00001933"/>
    </source>
</evidence>
<dbReference type="GO" id="GO:0046872">
    <property type="term" value="F:metal ion binding"/>
    <property type="evidence" value="ECO:0007669"/>
    <property type="project" value="UniProtKB-KW"/>
</dbReference>
<evidence type="ECO:0000256" key="4">
    <source>
        <dbReference type="ARBA" id="ARBA00012239"/>
    </source>
</evidence>
<accession>A0A4Z0PQF7</accession>
<dbReference type="Gene3D" id="3.90.1150.10">
    <property type="entry name" value="Aspartate Aminotransferase, domain 1"/>
    <property type="match status" value="1"/>
</dbReference>
<feature type="domain" description="Aminotransferase class V" evidence="16">
    <location>
        <begin position="6"/>
        <end position="368"/>
    </location>
</feature>
<feature type="modified residue" description="N6-(pyridoxal phosphate)lysine" evidence="13">
    <location>
        <position position="205"/>
    </location>
</feature>
<protein>
    <recommendedName>
        <fullName evidence="12 13">Cysteine desulfurase IscS</fullName>
        <ecNumber evidence="4 13">2.8.1.7</ecNumber>
    </recommendedName>
</protein>
<name>A0A4Z0PQF7_9BACT</name>
<dbReference type="FunFam" id="3.90.1150.10:FF:000002">
    <property type="entry name" value="Cysteine desulfurase IscS"/>
    <property type="match status" value="1"/>
</dbReference>
<evidence type="ECO:0000256" key="8">
    <source>
        <dbReference type="ARBA" id="ARBA00022898"/>
    </source>
</evidence>
<dbReference type="InterPro" id="IPR010240">
    <property type="entry name" value="Cys_deSase_IscS"/>
</dbReference>
<keyword evidence="7 13" id="KW-0479">Metal-binding</keyword>
<evidence type="ECO:0000256" key="13">
    <source>
        <dbReference type="HAMAP-Rule" id="MF_00331"/>
    </source>
</evidence>
<proteinExistence type="inferred from homology"/>
<evidence type="ECO:0000256" key="11">
    <source>
        <dbReference type="ARBA" id="ARBA00050776"/>
    </source>
</evidence>
<evidence type="ECO:0000256" key="15">
    <source>
        <dbReference type="SAM" id="Coils"/>
    </source>
</evidence>